<evidence type="ECO:0000313" key="1">
    <source>
        <dbReference type="EMBL" id="GGX67466.1"/>
    </source>
</evidence>
<dbReference type="EMBL" id="BMXR01000011">
    <property type="protein sequence ID" value="GGX67466.1"/>
    <property type="molecule type" value="Genomic_DNA"/>
</dbReference>
<dbReference type="PANTHER" id="PTHR43861">
    <property type="entry name" value="TRANS-ACONITATE 2-METHYLTRANSFERASE-RELATED"/>
    <property type="match status" value="1"/>
</dbReference>
<dbReference type="RefSeq" id="WP_189611854.1">
    <property type="nucleotide sequence ID" value="NZ_BMXR01000011.1"/>
</dbReference>
<dbReference type="Gene3D" id="3.40.50.150">
    <property type="entry name" value="Vaccinia Virus protein VP39"/>
    <property type="match status" value="1"/>
</dbReference>
<reference evidence="1" key="1">
    <citation type="journal article" date="2014" name="Int. J. Syst. Evol. Microbiol.">
        <title>Complete genome sequence of Corynebacterium casei LMG S-19264T (=DSM 44701T), isolated from a smear-ripened cheese.</title>
        <authorList>
            <consortium name="US DOE Joint Genome Institute (JGI-PGF)"/>
            <person name="Walter F."/>
            <person name="Albersmeier A."/>
            <person name="Kalinowski J."/>
            <person name="Ruckert C."/>
        </authorList>
    </citation>
    <scope>NUCLEOTIDE SEQUENCE</scope>
    <source>
        <strain evidence="1">KCTC 22169</strain>
    </source>
</reference>
<comment type="caution">
    <text evidence="1">The sequence shown here is derived from an EMBL/GenBank/DDBJ whole genome shotgun (WGS) entry which is preliminary data.</text>
</comment>
<protein>
    <recommendedName>
        <fullName evidence="3">Methyltransferase domain-containing protein</fullName>
    </recommendedName>
</protein>
<sequence>MDSKEFGLVFAQQLTGLEDLHYGFWDDTLPEPSLLHFKAAQDRYTEQLTQTLEAHCPAGARILDVGCGTGEVLQHLSGRGHSVDGVIPAPHLEKRVRDKVEADGLSSRVWGCKMEDIPVAELSGQYDAILFSESFQYIPYRTSLALARQLLRPGGIVLICDFFKTDNAGDGQPGDKSFGGGHRYREFLDYLETDGWQTLENTDITAQTSPNIHLLDELLRQRIGPAVGTLDTYLAGRHPWLLKAVKWVFRKKLTKLKFKYLSGHRTQAVFERYKTYRRMVLKTGV</sequence>
<organism evidence="1 2">
    <name type="scientific">Saccharospirillum salsuginis</name>
    <dbReference type="NCBI Taxonomy" id="418750"/>
    <lineage>
        <taxon>Bacteria</taxon>
        <taxon>Pseudomonadati</taxon>
        <taxon>Pseudomonadota</taxon>
        <taxon>Gammaproteobacteria</taxon>
        <taxon>Oceanospirillales</taxon>
        <taxon>Saccharospirillaceae</taxon>
        <taxon>Saccharospirillum</taxon>
    </lineage>
</organism>
<evidence type="ECO:0008006" key="3">
    <source>
        <dbReference type="Google" id="ProtNLM"/>
    </source>
</evidence>
<dbReference type="CDD" id="cd02440">
    <property type="entry name" value="AdoMet_MTases"/>
    <property type="match status" value="1"/>
</dbReference>
<dbReference type="SUPFAM" id="SSF53335">
    <property type="entry name" value="S-adenosyl-L-methionine-dependent methyltransferases"/>
    <property type="match status" value="1"/>
</dbReference>
<dbReference type="Pfam" id="PF13489">
    <property type="entry name" value="Methyltransf_23"/>
    <property type="match status" value="1"/>
</dbReference>
<proteinExistence type="predicted"/>
<evidence type="ECO:0000313" key="2">
    <source>
        <dbReference type="Proteomes" id="UP000626148"/>
    </source>
</evidence>
<dbReference type="AlphaFoldDB" id="A0A918NER0"/>
<dbReference type="InterPro" id="IPR029063">
    <property type="entry name" value="SAM-dependent_MTases_sf"/>
</dbReference>
<name>A0A918NER0_9GAMM</name>
<keyword evidence="2" id="KW-1185">Reference proteome</keyword>
<accession>A0A918NER0</accession>
<gene>
    <name evidence="1" type="ORF">GCM10007392_38850</name>
</gene>
<reference evidence="1" key="2">
    <citation type="submission" date="2020-09" db="EMBL/GenBank/DDBJ databases">
        <authorList>
            <person name="Sun Q."/>
            <person name="Kim S."/>
        </authorList>
    </citation>
    <scope>NUCLEOTIDE SEQUENCE</scope>
    <source>
        <strain evidence="1">KCTC 22169</strain>
    </source>
</reference>
<dbReference type="Proteomes" id="UP000626148">
    <property type="component" value="Unassembled WGS sequence"/>
</dbReference>